<comment type="similarity">
    <text evidence="3">Belongs to the acetyltransferase family. RimJ subfamily.</text>
</comment>
<protein>
    <submittedName>
        <fullName evidence="5">30S ribosomal protein S5 alanine N-acetyltransferase</fullName>
    </submittedName>
</protein>
<feature type="domain" description="N-acetyltransferase" evidence="4">
    <location>
        <begin position="18"/>
        <end position="182"/>
    </location>
</feature>
<dbReference type="PANTHER" id="PTHR43792">
    <property type="entry name" value="GNAT FAMILY, PUTATIVE (AFU_ORTHOLOGUE AFUA_3G00765)-RELATED-RELATED"/>
    <property type="match status" value="1"/>
</dbReference>
<proteinExistence type="inferred from homology"/>
<dbReference type="EMBL" id="QEXV01000003">
    <property type="protein sequence ID" value="PWE17871.1"/>
    <property type="molecule type" value="Genomic_DNA"/>
</dbReference>
<sequence>MALWRDEALETVLMGEGVRLRHPSLDDYEAWAKLRSASRAHTEKWEPAWADDELTRAAFKRRLRRYHADIESGQGYPFFVFRAADDVMLGACNLNNVRRGVLQSADLGYWIGQPYVRRGHARAAVRRVLSFAFGPLHLNRVEAATRPENEPSRRLLLSVGFTPEGFARRYLKIDGEWRDHLKFAILKDDPIR</sequence>
<keyword evidence="5" id="KW-0687">Ribonucleoprotein</keyword>
<evidence type="ECO:0000256" key="3">
    <source>
        <dbReference type="ARBA" id="ARBA00038502"/>
    </source>
</evidence>
<name>A0A2U2BV12_9PROT</name>
<evidence type="ECO:0000313" key="5">
    <source>
        <dbReference type="EMBL" id="PWE17871.1"/>
    </source>
</evidence>
<keyword evidence="1 5" id="KW-0808">Transferase</keyword>
<accession>A0A2U2BV12</accession>
<keyword evidence="2" id="KW-0012">Acyltransferase</keyword>
<dbReference type="GO" id="GO:0005737">
    <property type="term" value="C:cytoplasm"/>
    <property type="evidence" value="ECO:0007669"/>
    <property type="project" value="TreeGrafter"/>
</dbReference>
<dbReference type="InterPro" id="IPR000182">
    <property type="entry name" value="GNAT_dom"/>
</dbReference>
<keyword evidence="5" id="KW-0689">Ribosomal protein</keyword>
<dbReference type="GO" id="GO:0005840">
    <property type="term" value="C:ribosome"/>
    <property type="evidence" value="ECO:0007669"/>
    <property type="project" value="UniProtKB-KW"/>
</dbReference>
<evidence type="ECO:0000259" key="4">
    <source>
        <dbReference type="PROSITE" id="PS51186"/>
    </source>
</evidence>
<comment type="caution">
    <text evidence="5">The sequence shown here is derived from an EMBL/GenBank/DDBJ whole genome shotgun (WGS) entry which is preliminary data.</text>
</comment>
<dbReference type="OrthoDB" id="9801669at2"/>
<dbReference type="GO" id="GO:0008999">
    <property type="term" value="F:protein-N-terminal-alanine acetyltransferase activity"/>
    <property type="evidence" value="ECO:0007669"/>
    <property type="project" value="TreeGrafter"/>
</dbReference>
<dbReference type="PANTHER" id="PTHR43792:SF8">
    <property type="entry name" value="[RIBOSOMAL PROTEIN US5]-ALANINE N-ACETYLTRANSFERASE"/>
    <property type="match status" value="1"/>
</dbReference>
<dbReference type="Proteomes" id="UP000245168">
    <property type="component" value="Unassembled WGS sequence"/>
</dbReference>
<organism evidence="5 6">
    <name type="scientific">Marinicauda salina</name>
    <dbReference type="NCBI Taxonomy" id="2135793"/>
    <lineage>
        <taxon>Bacteria</taxon>
        <taxon>Pseudomonadati</taxon>
        <taxon>Pseudomonadota</taxon>
        <taxon>Alphaproteobacteria</taxon>
        <taxon>Maricaulales</taxon>
        <taxon>Maricaulaceae</taxon>
        <taxon>Marinicauda</taxon>
    </lineage>
</organism>
<gene>
    <name evidence="5" type="ORF">DDZ18_08325</name>
</gene>
<dbReference type="Gene3D" id="3.40.630.30">
    <property type="match status" value="1"/>
</dbReference>
<dbReference type="PROSITE" id="PS51186">
    <property type="entry name" value="GNAT"/>
    <property type="match status" value="1"/>
</dbReference>
<evidence type="ECO:0000256" key="1">
    <source>
        <dbReference type="ARBA" id="ARBA00022679"/>
    </source>
</evidence>
<dbReference type="InterPro" id="IPR016181">
    <property type="entry name" value="Acyl_CoA_acyltransferase"/>
</dbReference>
<dbReference type="Pfam" id="PF13302">
    <property type="entry name" value="Acetyltransf_3"/>
    <property type="match status" value="1"/>
</dbReference>
<dbReference type="AlphaFoldDB" id="A0A2U2BV12"/>
<dbReference type="SUPFAM" id="SSF55729">
    <property type="entry name" value="Acyl-CoA N-acyltransferases (Nat)"/>
    <property type="match status" value="1"/>
</dbReference>
<keyword evidence="6" id="KW-1185">Reference proteome</keyword>
<dbReference type="InterPro" id="IPR051531">
    <property type="entry name" value="N-acetyltransferase"/>
</dbReference>
<evidence type="ECO:0000313" key="6">
    <source>
        <dbReference type="Proteomes" id="UP000245168"/>
    </source>
</evidence>
<reference evidence="6" key="1">
    <citation type="submission" date="2018-05" db="EMBL/GenBank/DDBJ databases">
        <authorList>
            <person name="Liu B.-T."/>
        </authorList>
    </citation>
    <scope>NUCLEOTIDE SEQUENCE [LARGE SCALE GENOMIC DNA]</scope>
    <source>
        <strain evidence="6">WD6-1</strain>
    </source>
</reference>
<evidence type="ECO:0000256" key="2">
    <source>
        <dbReference type="ARBA" id="ARBA00023315"/>
    </source>
</evidence>